<proteinExistence type="predicted"/>
<reference evidence="2" key="1">
    <citation type="submission" date="2017-07" db="EMBL/GenBank/DDBJ databases">
        <title>Taro Niue Genome Assembly and Annotation.</title>
        <authorList>
            <person name="Atibalentja N."/>
            <person name="Keating K."/>
            <person name="Fields C.J."/>
        </authorList>
    </citation>
    <scope>NUCLEOTIDE SEQUENCE</scope>
    <source>
        <strain evidence="2">Niue_2</strain>
        <tissue evidence="2">Leaf</tissue>
    </source>
</reference>
<keyword evidence="1" id="KW-0472">Membrane</keyword>
<dbReference type="AlphaFoldDB" id="A0A843XS43"/>
<feature type="transmembrane region" description="Helical" evidence="1">
    <location>
        <begin position="154"/>
        <end position="174"/>
    </location>
</feature>
<sequence length="198" mass="20076">MVAIVGAKEGGPVDEVVEQVGDLEQAGVVAWGCGLCQGHLPAAAAAVVVAVADTIVGRVGTVVVVAAAAVVVVAAAVASAVAAVASDPVGLSMRESKGIQGHEGCKDIGQRLRQRRILGSFGSIGLSGGIAILRRRNLGVLALVVRRVLTLGRLLPVVIPWLLRLLGVGVALEINSLTFSSSGMGQRTLAASERHRSA</sequence>
<organism evidence="2 3">
    <name type="scientific">Colocasia esculenta</name>
    <name type="common">Wild taro</name>
    <name type="synonym">Arum esculentum</name>
    <dbReference type="NCBI Taxonomy" id="4460"/>
    <lineage>
        <taxon>Eukaryota</taxon>
        <taxon>Viridiplantae</taxon>
        <taxon>Streptophyta</taxon>
        <taxon>Embryophyta</taxon>
        <taxon>Tracheophyta</taxon>
        <taxon>Spermatophyta</taxon>
        <taxon>Magnoliopsida</taxon>
        <taxon>Liliopsida</taxon>
        <taxon>Araceae</taxon>
        <taxon>Aroideae</taxon>
        <taxon>Colocasieae</taxon>
        <taxon>Colocasia</taxon>
    </lineage>
</organism>
<keyword evidence="3" id="KW-1185">Reference proteome</keyword>
<protein>
    <submittedName>
        <fullName evidence="2">Uncharacterized protein</fullName>
    </submittedName>
</protein>
<gene>
    <name evidence="2" type="ORF">Taro_054731</name>
</gene>
<evidence type="ECO:0000313" key="3">
    <source>
        <dbReference type="Proteomes" id="UP000652761"/>
    </source>
</evidence>
<evidence type="ECO:0000313" key="2">
    <source>
        <dbReference type="EMBL" id="MQM21687.1"/>
    </source>
</evidence>
<evidence type="ECO:0000256" key="1">
    <source>
        <dbReference type="SAM" id="Phobius"/>
    </source>
</evidence>
<feature type="transmembrane region" description="Helical" evidence="1">
    <location>
        <begin position="62"/>
        <end position="85"/>
    </location>
</feature>
<accession>A0A843XS43</accession>
<comment type="caution">
    <text evidence="2">The sequence shown here is derived from an EMBL/GenBank/DDBJ whole genome shotgun (WGS) entry which is preliminary data.</text>
</comment>
<name>A0A843XS43_COLES</name>
<dbReference type="EMBL" id="NMUH01011419">
    <property type="protein sequence ID" value="MQM21687.1"/>
    <property type="molecule type" value="Genomic_DNA"/>
</dbReference>
<keyword evidence="1" id="KW-1133">Transmembrane helix</keyword>
<keyword evidence="1" id="KW-0812">Transmembrane</keyword>
<dbReference type="Proteomes" id="UP000652761">
    <property type="component" value="Unassembled WGS sequence"/>
</dbReference>